<protein>
    <submittedName>
        <fullName evidence="1">Uncharacterized protein</fullName>
    </submittedName>
</protein>
<reference evidence="1" key="1">
    <citation type="submission" date="2014-11" db="EMBL/GenBank/DDBJ databases">
        <authorList>
            <person name="Amaro Gonzalez C."/>
        </authorList>
    </citation>
    <scope>NUCLEOTIDE SEQUENCE</scope>
</reference>
<accession>A0A0E9W704</accession>
<evidence type="ECO:0000313" key="1">
    <source>
        <dbReference type="EMBL" id="JAH85350.1"/>
    </source>
</evidence>
<name>A0A0E9W704_ANGAN</name>
<reference evidence="1" key="2">
    <citation type="journal article" date="2015" name="Fish Shellfish Immunol.">
        <title>Early steps in the European eel (Anguilla anguilla)-Vibrio vulnificus interaction in the gills: Role of the RtxA13 toxin.</title>
        <authorList>
            <person name="Callol A."/>
            <person name="Pajuelo D."/>
            <person name="Ebbesson L."/>
            <person name="Teles M."/>
            <person name="MacKenzie S."/>
            <person name="Amaro C."/>
        </authorList>
    </citation>
    <scope>NUCLEOTIDE SEQUENCE</scope>
</reference>
<organism evidence="1">
    <name type="scientific">Anguilla anguilla</name>
    <name type="common">European freshwater eel</name>
    <name type="synonym">Muraena anguilla</name>
    <dbReference type="NCBI Taxonomy" id="7936"/>
    <lineage>
        <taxon>Eukaryota</taxon>
        <taxon>Metazoa</taxon>
        <taxon>Chordata</taxon>
        <taxon>Craniata</taxon>
        <taxon>Vertebrata</taxon>
        <taxon>Euteleostomi</taxon>
        <taxon>Actinopterygii</taxon>
        <taxon>Neopterygii</taxon>
        <taxon>Teleostei</taxon>
        <taxon>Anguilliformes</taxon>
        <taxon>Anguillidae</taxon>
        <taxon>Anguilla</taxon>
    </lineage>
</organism>
<dbReference type="EMBL" id="GBXM01023227">
    <property type="protein sequence ID" value="JAH85350.1"/>
    <property type="molecule type" value="Transcribed_RNA"/>
</dbReference>
<dbReference type="AlphaFoldDB" id="A0A0E9W704"/>
<sequence>MLKFNSLVTYTDLSINQSSDSVTPFGS</sequence>
<proteinExistence type="predicted"/>